<dbReference type="GeneID" id="109725266"/>
<dbReference type="SUPFAM" id="SSF47370">
    <property type="entry name" value="Bromodomain"/>
    <property type="match status" value="1"/>
</dbReference>
<dbReference type="Pfam" id="PF15613">
    <property type="entry name" value="WSD"/>
    <property type="match status" value="1"/>
</dbReference>
<gene>
    <name evidence="16" type="primary">LOC109725266</name>
</gene>
<keyword evidence="7" id="KW-0103">Bromodomain</keyword>
<evidence type="ECO:0000256" key="12">
    <source>
        <dbReference type="SAM" id="Coils"/>
    </source>
</evidence>
<keyword evidence="6" id="KW-0805">Transcription regulation</keyword>
<feature type="region of interest" description="Disordered" evidence="13">
    <location>
        <begin position="1"/>
        <end position="32"/>
    </location>
</feature>
<evidence type="ECO:0000256" key="10">
    <source>
        <dbReference type="ARBA" id="ARBA00023242"/>
    </source>
</evidence>
<dbReference type="SMART" id="SM00249">
    <property type="entry name" value="PHD"/>
    <property type="match status" value="2"/>
</dbReference>
<evidence type="ECO:0000256" key="13">
    <source>
        <dbReference type="SAM" id="MobiDB-lite"/>
    </source>
</evidence>
<dbReference type="Proteomes" id="UP000515123">
    <property type="component" value="Linkage group 19"/>
</dbReference>
<keyword evidence="4 11" id="KW-0863">Zinc-finger</keyword>
<evidence type="ECO:0000313" key="15">
    <source>
        <dbReference type="Proteomes" id="UP000515123"/>
    </source>
</evidence>
<dbReference type="PANTHER" id="PTHR47162">
    <property type="entry name" value="OS02G0192300 PROTEIN"/>
    <property type="match status" value="1"/>
</dbReference>
<feature type="region of interest" description="Disordered" evidence="13">
    <location>
        <begin position="2077"/>
        <end position="2103"/>
    </location>
</feature>
<dbReference type="Gene3D" id="3.30.40.10">
    <property type="entry name" value="Zinc/RING finger domain, C3HC4 (zinc finger)"/>
    <property type="match status" value="2"/>
</dbReference>
<comment type="subcellular location">
    <subcellularLocation>
        <location evidence="1">Nucleus</location>
    </subcellularLocation>
</comment>
<dbReference type="InterPro" id="IPR011011">
    <property type="entry name" value="Znf_FYVE_PHD"/>
</dbReference>
<dbReference type="GO" id="GO:0005654">
    <property type="term" value="C:nucleoplasm"/>
    <property type="evidence" value="ECO:0007669"/>
    <property type="project" value="UniProtKB-ARBA"/>
</dbReference>
<dbReference type="InterPro" id="IPR028942">
    <property type="entry name" value="WHIM1_dom"/>
</dbReference>
<feature type="compositionally biased region" description="Polar residues" evidence="13">
    <location>
        <begin position="2077"/>
        <end position="2089"/>
    </location>
</feature>
<dbReference type="GO" id="GO:0140993">
    <property type="term" value="F:histone modifying activity"/>
    <property type="evidence" value="ECO:0007669"/>
    <property type="project" value="UniProtKB-ARBA"/>
</dbReference>
<evidence type="ECO:0000256" key="2">
    <source>
        <dbReference type="ARBA" id="ARBA00022679"/>
    </source>
</evidence>
<dbReference type="InterPro" id="IPR003888">
    <property type="entry name" value="FYrich_N"/>
</dbReference>
<organism evidence="15 16">
    <name type="scientific">Ananas comosus</name>
    <name type="common">Pineapple</name>
    <name type="synonym">Ananas ananas</name>
    <dbReference type="NCBI Taxonomy" id="4615"/>
    <lineage>
        <taxon>Eukaryota</taxon>
        <taxon>Viridiplantae</taxon>
        <taxon>Streptophyta</taxon>
        <taxon>Embryophyta</taxon>
        <taxon>Tracheophyta</taxon>
        <taxon>Spermatophyta</taxon>
        <taxon>Magnoliopsida</taxon>
        <taxon>Liliopsida</taxon>
        <taxon>Poales</taxon>
        <taxon>Bromeliaceae</taxon>
        <taxon>Bromelioideae</taxon>
        <taxon>Ananas</taxon>
    </lineage>
</organism>
<keyword evidence="8" id="KW-0238">DNA-binding</keyword>
<dbReference type="SMART" id="SM00184">
    <property type="entry name" value="RING"/>
    <property type="match status" value="2"/>
</dbReference>
<protein>
    <submittedName>
        <fullName evidence="16">Methyl-CpG-binding domain-containing protein 9 isoform X1</fullName>
    </submittedName>
</protein>
<keyword evidence="2" id="KW-0808">Transferase</keyword>
<dbReference type="Gene3D" id="1.20.920.10">
    <property type="entry name" value="Bromodomain-like"/>
    <property type="match status" value="1"/>
</dbReference>
<feature type="region of interest" description="Disordered" evidence="13">
    <location>
        <begin position="1511"/>
        <end position="1539"/>
    </location>
</feature>
<evidence type="ECO:0000256" key="8">
    <source>
        <dbReference type="ARBA" id="ARBA00023125"/>
    </source>
</evidence>
<dbReference type="InterPro" id="IPR036427">
    <property type="entry name" value="Bromodomain-like_sf"/>
</dbReference>
<dbReference type="GO" id="GO:0003677">
    <property type="term" value="F:DNA binding"/>
    <property type="evidence" value="ECO:0007669"/>
    <property type="project" value="UniProtKB-KW"/>
</dbReference>
<dbReference type="Gene3D" id="3.30.160.360">
    <property type="match status" value="1"/>
</dbReference>
<dbReference type="GO" id="GO:0000785">
    <property type="term" value="C:chromatin"/>
    <property type="evidence" value="ECO:0007669"/>
    <property type="project" value="UniProtKB-ARBA"/>
</dbReference>
<keyword evidence="15" id="KW-1185">Reference proteome</keyword>
<dbReference type="PANTHER" id="PTHR47162:SF10">
    <property type="entry name" value="METHYL-CPG-BINDING DOMAIN-CONTAINING PROTEIN 9 ISOFORM X1"/>
    <property type="match status" value="1"/>
</dbReference>
<dbReference type="PROSITE" id="PS50016">
    <property type="entry name" value="ZF_PHD_2"/>
    <property type="match status" value="2"/>
</dbReference>
<feature type="region of interest" description="Disordered" evidence="13">
    <location>
        <begin position="467"/>
        <end position="488"/>
    </location>
</feature>
<evidence type="ECO:0000256" key="6">
    <source>
        <dbReference type="ARBA" id="ARBA00023015"/>
    </source>
</evidence>
<feature type="region of interest" description="Disordered" evidence="13">
    <location>
        <begin position="1784"/>
        <end position="1810"/>
    </location>
</feature>
<evidence type="ECO:0000259" key="14">
    <source>
        <dbReference type="PROSITE" id="PS50016"/>
    </source>
</evidence>
<evidence type="ECO:0000256" key="11">
    <source>
        <dbReference type="PROSITE-ProRule" id="PRU00146"/>
    </source>
</evidence>
<keyword evidence="5" id="KW-0862">Zinc</keyword>
<dbReference type="InterPro" id="IPR019787">
    <property type="entry name" value="Znf_PHD-finger"/>
</dbReference>
<reference evidence="16" key="2">
    <citation type="submission" date="2025-08" db="UniProtKB">
        <authorList>
            <consortium name="RefSeq"/>
        </authorList>
    </citation>
    <scope>IDENTIFICATION</scope>
    <source>
        <tissue evidence="16">Leaf</tissue>
    </source>
</reference>
<feature type="domain" description="PHD-type" evidence="14">
    <location>
        <begin position="1225"/>
        <end position="1275"/>
    </location>
</feature>
<dbReference type="RefSeq" id="XP_020109968.1">
    <property type="nucleotide sequence ID" value="XM_020254379.1"/>
</dbReference>
<dbReference type="Pfam" id="PF00628">
    <property type="entry name" value="PHD"/>
    <property type="match status" value="2"/>
</dbReference>
<dbReference type="InterPro" id="IPR001965">
    <property type="entry name" value="Znf_PHD"/>
</dbReference>
<reference evidence="15" key="1">
    <citation type="journal article" date="2015" name="Nat. Genet.">
        <title>The pineapple genome and the evolution of CAM photosynthesis.</title>
        <authorList>
            <person name="Ming R."/>
            <person name="VanBuren R."/>
            <person name="Wai C.M."/>
            <person name="Tang H."/>
            <person name="Schatz M.C."/>
            <person name="Bowers J.E."/>
            <person name="Lyons E."/>
            <person name="Wang M.L."/>
            <person name="Chen J."/>
            <person name="Biggers E."/>
            <person name="Zhang J."/>
            <person name="Huang L."/>
            <person name="Zhang L."/>
            <person name="Miao W."/>
            <person name="Zhang J."/>
            <person name="Ye Z."/>
            <person name="Miao C."/>
            <person name="Lin Z."/>
            <person name="Wang H."/>
            <person name="Zhou H."/>
            <person name="Yim W.C."/>
            <person name="Priest H.D."/>
            <person name="Zheng C."/>
            <person name="Woodhouse M."/>
            <person name="Edger P.P."/>
            <person name="Guyot R."/>
            <person name="Guo H.B."/>
            <person name="Guo H."/>
            <person name="Zheng G."/>
            <person name="Singh R."/>
            <person name="Sharma A."/>
            <person name="Min X."/>
            <person name="Zheng Y."/>
            <person name="Lee H."/>
            <person name="Gurtowski J."/>
            <person name="Sedlazeck F.J."/>
            <person name="Harkess A."/>
            <person name="McKain M.R."/>
            <person name="Liao Z."/>
            <person name="Fang J."/>
            <person name="Liu J."/>
            <person name="Zhang X."/>
            <person name="Zhang Q."/>
            <person name="Hu W."/>
            <person name="Qin Y."/>
            <person name="Wang K."/>
            <person name="Chen L.Y."/>
            <person name="Shirley N."/>
            <person name="Lin Y.R."/>
            <person name="Liu L.Y."/>
            <person name="Hernandez A.G."/>
            <person name="Wright C.L."/>
            <person name="Bulone V."/>
            <person name="Tuskan G.A."/>
            <person name="Heath K."/>
            <person name="Zee F."/>
            <person name="Moore P.H."/>
            <person name="Sunkar R."/>
            <person name="Leebens-Mack J.H."/>
            <person name="Mockler T."/>
            <person name="Bennetzen J.L."/>
            <person name="Freeling M."/>
            <person name="Sankoff D."/>
            <person name="Paterson A.H."/>
            <person name="Zhu X."/>
            <person name="Yang X."/>
            <person name="Smith J.A."/>
            <person name="Cushman J.C."/>
            <person name="Paull R.E."/>
            <person name="Yu Q."/>
        </authorList>
    </citation>
    <scope>NUCLEOTIDE SEQUENCE [LARGE SCALE GENOMIC DNA]</scope>
    <source>
        <strain evidence="15">cv. F153</strain>
    </source>
</reference>
<dbReference type="Pfam" id="PF15612">
    <property type="entry name" value="WHIM1"/>
    <property type="match status" value="1"/>
</dbReference>
<sequence length="2103" mass="233476">MDPRAEAKRPAPLSIDLNEIPPPPSSCETPTAEATAAAAAAAAAAARSSPLDAYALACSYHAAVAPAAGLPEEFPGEAGVGAPPQPCALCGLPEVQEFTMVCDGCERGFHLFCLREPRAARRAEDWICPACEASGAPAKRWSLGAARLLDINALPLSEGDGHEELPCSRNGGCNRINYPDGAFSSGFIAPLQQLSPHTKNAYYFKEDVGTITGAFKSSSEGRNDFVSAFDLSQVGINSSFTSMDIDNRTDGSGILRRLPPTRRRKKDFSSISMSTSFAENQDCLRDSSVADPSSDTEAMEFRFMGVRSFSSAPKYLMDKSDSRGSRHFGVEFPVQYEDFFVIDLGQIDLRSTYHDSKQIWPVGFTSVWHDKCTGSLFECEVSDGGNTGPVFKVRRIPCSEFPIPNASIVLLHNNACKADITERTGSSSAIFDASKDKDDEISMLLIDPCEIDQDFLSCFSSDFNGTGKDKSSMQKDMQKPPTPKMIFESKSSEGSLKKRLCMRDQIGEIYVEGESPSSVWKILSRTFVDACRQAYNQSGNLQFCCRHNNGFLSLKPGNQNQQNIELFSPLMRFSSSFARNGIPQIVQNESDLVTTCDSLAEWLNQDRFGLDVGFVQEIIENLPGSRACAQYQFLSDRSGFSTSLTVASGLLSAMQKNGEKCGEVVSYGLYKPRLQYSAEGQHLGDHRPPPGKPISSKLPAELAGDVFQIWEFLWRFHEIFGLKDPPSFEVLEEELIDPWPVGSSKEKQAKEIQHFRDQTSVFTENGSCLNVLPTNDSDSASRENRPMLIPIETASAREASQVKLAERTLGRCSGIALAKAHTSLLKLLIHELVQKVAIFVDPNIEVRESKPRRGRKKDIDSSLSTKDTKIDILTLNELTWPELARRYVLAVSSNSGCMDSLDISVREGVKLYRCLQGDGGVLCGSLSGVAGMEADSLLLADAERQICDPTNQEKEVILMDFTDSDAATSPEPVVHCRTLPEWAQPLEPVRKLPTNVGTRIRKCIYDSLGRNPPEWAKKILEHSISKEVYKGNASGPTKKAVLSVLAEACSENRPKRPEKKQNRSPVSVSDVIMKKCRVALRRAISADESKVFCNLLGTTLLNSCNENEDEGILGFPAMVSRPLDFRTIDFRLAAGVYYGLHDVFLEDVREVFHNISTAYGDRPDFMEMLETLSQNFDSLYEKEVLYVVQKFANSAATENLGADMQQEVHDILLTANQLPKAPWDEGVCKVCGIDKDDDSVLLCDTCDSEYHMYCLNPPLARIPEGNWYCPSCITGQSNMQNAERSAQVVKRHQRRHLGEGSRVFQEALNQLAVTMEEREYWEFSTEQRVFLLKFLCDEVLNTALIREHLEQCADKSVDLQQKLRTLLLEWRNLKFKEELLVIKAAKESLNKCNGISDIQREEVTTTCSSDVKLGEHEQHFSNNSRISLENPLQGPSIASENCVEETEQSNFSVNLNHLPEGDKNIGYNNQSLITIAQEISEETRGEVQNVAEHVNIQLRVLDVEVHSCDRESLESDKDQLVQGDQSKSNPGSIEPETGNLEMDSLKSEISQLQDSIASLESQLMTISLRREYLGRDSLGRLYWVIGGPGKRPWLVADGSMPVPQANDHNSNSSVLRGNTGQSGPNAYSQSICLDKQSSSSFVVYDSETEVQFLVNWLNDNDPRERELKDCIMQWQRLLFLQETQSSNDVQSALKSFLNEKIETQHLMAKASAVLENRYGPFLELEASEASKKRSKKAKVNHEPRMYRCECLEPVWPSRHHCSSCHRTFYTAGELEGHNCGKCTQSNPTSDEGKESDDLSKGKGVKSEGIREKDHFDEVGTDEMSRTKRLNNSTKLFNFARKTCPYDFEEISKKFIVRSSNKELVQEIGLIGSNGVPSFGPGAPFFLDLPLVFNQEMADTSLNASFASSDECSIVQNGFGNITHEQVPKSKKSSLDSSSREGPSCAADGIKELAGGHSCTVPPESSLRPIAGRTSQILKQLKINLLDMDAALADEALKPSKCQVTKRCRWRAFVKAAESIFEMVQATILLECMIKTEYLKNGWWYWSSLTAAAKTPTVTSLALRIYTLDNSIIYTKESLPSSDTTENPKPTNKAGKKRKDAEVR</sequence>
<evidence type="ECO:0000256" key="7">
    <source>
        <dbReference type="ARBA" id="ARBA00023117"/>
    </source>
</evidence>
<dbReference type="PROSITE" id="PS51542">
    <property type="entry name" value="FYRN"/>
    <property type="match status" value="1"/>
</dbReference>
<feature type="coiled-coil region" evidence="12">
    <location>
        <begin position="1542"/>
        <end position="1569"/>
    </location>
</feature>
<evidence type="ECO:0000313" key="16">
    <source>
        <dbReference type="RefSeq" id="XP_020109968.1"/>
    </source>
</evidence>
<keyword evidence="12" id="KW-0175">Coiled coil</keyword>
<evidence type="ECO:0000256" key="1">
    <source>
        <dbReference type="ARBA" id="ARBA00004123"/>
    </source>
</evidence>
<dbReference type="GO" id="GO:0008270">
    <property type="term" value="F:zinc ion binding"/>
    <property type="evidence" value="ECO:0007669"/>
    <property type="project" value="UniProtKB-KW"/>
</dbReference>
<dbReference type="PROSITE" id="PS01359">
    <property type="entry name" value="ZF_PHD_1"/>
    <property type="match status" value="2"/>
</dbReference>
<keyword evidence="9" id="KW-0804">Transcription</keyword>
<feature type="domain" description="PHD-type" evidence="14">
    <location>
        <begin position="84"/>
        <end position="134"/>
    </location>
</feature>
<proteinExistence type="predicted"/>
<name>A0A6P5GVX0_ANACO</name>
<dbReference type="SUPFAM" id="SSF57903">
    <property type="entry name" value="FYVE/PHD zinc finger"/>
    <property type="match status" value="2"/>
</dbReference>
<feature type="compositionally biased region" description="Basic and acidic residues" evidence="13">
    <location>
        <begin position="1790"/>
        <end position="1810"/>
    </location>
</feature>
<evidence type="ECO:0000256" key="9">
    <source>
        <dbReference type="ARBA" id="ARBA00023163"/>
    </source>
</evidence>
<dbReference type="InterPro" id="IPR003889">
    <property type="entry name" value="FYrich_C"/>
</dbReference>
<dbReference type="InterPro" id="IPR001841">
    <property type="entry name" value="Znf_RING"/>
</dbReference>
<accession>A0A6P5GVX0</accession>
<dbReference type="InterPro" id="IPR019786">
    <property type="entry name" value="Zinc_finger_PHD-type_CS"/>
</dbReference>
<dbReference type="GO" id="GO:0016740">
    <property type="term" value="F:transferase activity"/>
    <property type="evidence" value="ECO:0007669"/>
    <property type="project" value="UniProtKB-KW"/>
</dbReference>
<dbReference type="OrthoDB" id="692644at2759"/>
<keyword evidence="10" id="KW-0539">Nucleus</keyword>
<evidence type="ECO:0000256" key="3">
    <source>
        <dbReference type="ARBA" id="ARBA00022723"/>
    </source>
</evidence>
<evidence type="ECO:0000256" key="5">
    <source>
        <dbReference type="ARBA" id="ARBA00022833"/>
    </source>
</evidence>
<feature type="compositionally biased region" description="Basic and acidic residues" evidence="13">
    <location>
        <begin position="467"/>
        <end position="478"/>
    </location>
</feature>
<dbReference type="InterPro" id="IPR013083">
    <property type="entry name" value="Znf_RING/FYVE/PHD"/>
</dbReference>
<dbReference type="PROSITE" id="PS51543">
    <property type="entry name" value="FYRC"/>
    <property type="match status" value="1"/>
</dbReference>
<dbReference type="CDD" id="cd15519">
    <property type="entry name" value="PHD1_Lid2p_like"/>
    <property type="match status" value="1"/>
</dbReference>
<feature type="compositionally biased region" description="Polar residues" evidence="13">
    <location>
        <begin position="1522"/>
        <end position="1531"/>
    </location>
</feature>
<evidence type="ECO:0000256" key="4">
    <source>
        <dbReference type="ARBA" id="ARBA00022771"/>
    </source>
</evidence>
<dbReference type="InterPro" id="IPR028941">
    <property type="entry name" value="WHIM2_dom"/>
</dbReference>
<keyword evidence="3" id="KW-0479">Metal-binding</keyword>